<dbReference type="Gene3D" id="3.30.950.10">
    <property type="entry name" value="Methyltransferase, Cobalt-precorrin-4 Transmethylase, Domain 2"/>
    <property type="match status" value="1"/>
</dbReference>
<dbReference type="SUPFAM" id="SSF53790">
    <property type="entry name" value="Tetrapyrrole methylase"/>
    <property type="match status" value="1"/>
</dbReference>
<protein>
    <recommendedName>
        <fullName evidence="1">uroporphyrinogen-III C-methyltransferase</fullName>
        <ecNumber evidence="1">2.1.1.107</ecNumber>
    </recommendedName>
</protein>
<dbReference type="EMBL" id="CP009622">
    <property type="protein sequence ID" value="AIU32937.1"/>
    <property type="molecule type" value="Genomic_DNA"/>
</dbReference>
<keyword evidence="4" id="KW-0949">S-adenosyl-L-methionine</keyword>
<evidence type="ECO:0000259" key="6">
    <source>
        <dbReference type="Pfam" id="PF00590"/>
    </source>
</evidence>
<dbReference type="PANTHER" id="PTHR45790:SF3">
    <property type="entry name" value="S-ADENOSYL-L-METHIONINE-DEPENDENT UROPORPHYRINOGEN III METHYLTRANSFERASE, CHLOROPLASTIC"/>
    <property type="match status" value="1"/>
</dbReference>
<evidence type="ECO:0000256" key="4">
    <source>
        <dbReference type="ARBA" id="ARBA00022691"/>
    </source>
</evidence>
<dbReference type="GO" id="GO:0008168">
    <property type="term" value="F:methyltransferase activity"/>
    <property type="evidence" value="ECO:0007669"/>
    <property type="project" value="UniProtKB-KW"/>
</dbReference>
<keyword evidence="8" id="KW-1185">Reference proteome</keyword>
<dbReference type="CDD" id="cd11642">
    <property type="entry name" value="SUMT"/>
    <property type="match status" value="1"/>
</dbReference>
<keyword evidence="2 7" id="KW-0489">Methyltransferase</keyword>
<accession>A0ABM5RSD6</accession>
<sequence>MGCDIGTTVARISTCDLSFIWNPNRTKRTHCLNLFFMTSQQNQWQAPVVLIGGGPGAWDLITVRGMRRLQTADVILADHLGPASELDKLCDVTTKEIIDVSKLPYGRQVAQSKINELLIHHAQSGKKVARLKGGDPYIFGRGFEELQACAEHGISCEVIPGVTSAVSVPALAGIPITQRGLVHSFTVVSGHVPPQHPESLNNWSALAQTQGTLSVIMGVKNAPAIADALIEGGRPASTPVVIIQEGATEQQRSYKCTLGTLANTMRTQEIKPPAVYVIGEVAGLDTQPAHT</sequence>
<dbReference type="InterPro" id="IPR035996">
    <property type="entry name" value="4pyrrol_Methylase_sf"/>
</dbReference>
<reference evidence="7 8" key="1">
    <citation type="journal article" date="2015" name="Genome Announc.">
        <title>Genome Sequence of Corynebacterium ulcerans Strain FRC11.</title>
        <authorList>
            <person name="Benevides Lde J."/>
            <person name="Viana M.V."/>
            <person name="Mariano D.C."/>
            <person name="Rocha Fde S."/>
            <person name="Bagano P.C."/>
            <person name="Folador E.L."/>
            <person name="Pereira F.L."/>
            <person name="Dorella F.A."/>
            <person name="Leal C.A."/>
            <person name="Carvalho A.F."/>
            <person name="Soares Sde C."/>
            <person name="Carneiro A."/>
            <person name="Ramos R."/>
            <person name="Badell-Ocando E."/>
            <person name="Guiso N."/>
            <person name="Silva A."/>
            <person name="Figueiredo H."/>
            <person name="Azevedo V."/>
            <person name="Guimaraes L.C."/>
        </authorList>
    </citation>
    <scope>NUCLEOTIDE SEQUENCE [LARGE SCALE GENOMIC DNA]</scope>
    <source>
        <strain evidence="8">FRC0011</strain>
    </source>
</reference>
<dbReference type="Gene3D" id="3.40.1010.10">
    <property type="entry name" value="Cobalt-precorrin-4 Transmethylase, Domain 1"/>
    <property type="match status" value="1"/>
</dbReference>
<dbReference type="InterPro" id="IPR000878">
    <property type="entry name" value="4pyrrol_Mease"/>
</dbReference>
<keyword evidence="3" id="KW-0808">Transferase</keyword>
<evidence type="ECO:0000256" key="3">
    <source>
        <dbReference type="ARBA" id="ARBA00022679"/>
    </source>
</evidence>
<proteinExistence type="predicted"/>
<dbReference type="InterPro" id="IPR014776">
    <property type="entry name" value="4pyrrole_Mease_sub2"/>
</dbReference>
<dbReference type="GO" id="GO:0032259">
    <property type="term" value="P:methylation"/>
    <property type="evidence" value="ECO:0007669"/>
    <property type="project" value="UniProtKB-KW"/>
</dbReference>
<dbReference type="NCBIfam" id="TIGR01469">
    <property type="entry name" value="cobA_cysG_Cterm"/>
    <property type="match status" value="1"/>
</dbReference>
<dbReference type="PANTHER" id="PTHR45790">
    <property type="entry name" value="SIROHEME SYNTHASE-RELATED"/>
    <property type="match status" value="1"/>
</dbReference>
<name>A0ABM5RSD6_9CORY</name>
<dbReference type="InterPro" id="IPR050161">
    <property type="entry name" value="Siro_Cobalamin_biosynth"/>
</dbReference>
<evidence type="ECO:0000256" key="5">
    <source>
        <dbReference type="ARBA" id="ARBA00023244"/>
    </source>
</evidence>
<evidence type="ECO:0000256" key="1">
    <source>
        <dbReference type="ARBA" id="ARBA00012162"/>
    </source>
</evidence>
<gene>
    <name evidence="7" type="primary">cobA</name>
    <name evidence="7" type="ORF">CulFRC11_1368</name>
</gene>
<keyword evidence="5" id="KW-0627">Porphyrin biosynthesis</keyword>
<dbReference type="InterPro" id="IPR006366">
    <property type="entry name" value="CobA/CysG_C"/>
</dbReference>
<organism evidence="7 8">
    <name type="scientific">Corynebacterium ramonii</name>
    <dbReference type="NCBI Taxonomy" id="3026968"/>
    <lineage>
        <taxon>Bacteria</taxon>
        <taxon>Bacillati</taxon>
        <taxon>Actinomycetota</taxon>
        <taxon>Actinomycetes</taxon>
        <taxon>Mycobacteriales</taxon>
        <taxon>Corynebacteriaceae</taxon>
        <taxon>Corynebacterium</taxon>
    </lineage>
</organism>
<dbReference type="InterPro" id="IPR014777">
    <property type="entry name" value="4pyrrole_Mease_sub1"/>
</dbReference>
<dbReference type="Proteomes" id="UP000029910">
    <property type="component" value="Chromosome"/>
</dbReference>
<dbReference type="EC" id="2.1.1.107" evidence="1"/>
<dbReference type="Pfam" id="PF00590">
    <property type="entry name" value="TP_methylase"/>
    <property type="match status" value="1"/>
</dbReference>
<feature type="domain" description="Tetrapyrrole methylase" evidence="6">
    <location>
        <begin position="48"/>
        <end position="262"/>
    </location>
</feature>
<evidence type="ECO:0000256" key="2">
    <source>
        <dbReference type="ARBA" id="ARBA00022603"/>
    </source>
</evidence>
<evidence type="ECO:0000313" key="7">
    <source>
        <dbReference type="EMBL" id="AIU32937.1"/>
    </source>
</evidence>
<evidence type="ECO:0000313" key="8">
    <source>
        <dbReference type="Proteomes" id="UP000029910"/>
    </source>
</evidence>
<dbReference type="NCBIfam" id="NF004790">
    <property type="entry name" value="PRK06136.1"/>
    <property type="match status" value="1"/>
</dbReference>